<dbReference type="GO" id="GO:0046961">
    <property type="term" value="F:proton-transporting ATPase activity, rotational mechanism"/>
    <property type="evidence" value="ECO:0007669"/>
    <property type="project" value="TreeGrafter"/>
</dbReference>
<dbReference type="Pfam" id="PF00430">
    <property type="entry name" value="ATP-synt_B"/>
    <property type="match status" value="1"/>
</dbReference>
<keyword evidence="8 13" id="KW-0406">Ion transport</keyword>
<evidence type="ECO:0000256" key="1">
    <source>
        <dbReference type="ARBA" id="ARBA00005513"/>
    </source>
</evidence>
<keyword evidence="9 13" id="KW-0472">Membrane</keyword>
<evidence type="ECO:0000256" key="10">
    <source>
        <dbReference type="ARBA" id="ARBA00023310"/>
    </source>
</evidence>
<dbReference type="NCBIfam" id="TIGR01144">
    <property type="entry name" value="ATP_synt_b"/>
    <property type="match status" value="1"/>
</dbReference>
<evidence type="ECO:0000256" key="9">
    <source>
        <dbReference type="ARBA" id="ARBA00023136"/>
    </source>
</evidence>
<evidence type="ECO:0000256" key="13">
    <source>
        <dbReference type="HAMAP-Rule" id="MF_01398"/>
    </source>
</evidence>
<evidence type="ECO:0000256" key="14">
    <source>
        <dbReference type="RuleBase" id="RU003848"/>
    </source>
</evidence>
<organism evidence="15 16">
    <name type="scientific">Candidatus Doudnabacteria bacterium RIFCSPHIGHO2_01_FULL_50_11</name>
    <dbReference type="NCBI Taxonomy" id="1817828"/>
    <lineage>
        <taxon>Bacteria</taxon>
        <taxon>Candidatus Doudnaibacteriota</taxon>
    </lineage>
</organism>
<comment type="subcellular location">
    <subcellularLocation>
        <location evidence="13">Cell membrane</location>
        <topology evidence="13">Single-pass membrane protein</topology>
    </subcellularLocation>
    <subcellularLocation>
        <location evidence="12">Endomembrane system</location>
        <topology evidence="12">Single-pass membrane protein</topology>
    </subcellularLocation>
</comment>
<keyword evidence="5 13" id="KW-0812">Transmembrane</keyword>
<dbReference type="InterPro" id="IPR002146">
    <property type="entry name" value="ATP_synth_b/b'su_bac/chlpt"/>
</dbReference>
<dbReference type="EMBL" id="MFEO01000017">
    <property type="protein sequence ID" value="OGE89714.1"/>
    <property type="molecule type" value="Genomic_DNA"/>
</dbReference>
<dbReference type="PANTHER" id="PTHR33445">
    <property type="entry name" value="ATP SYNTHASE SUBUNIT B', CHLOROPLASTIC"/>
    <property type="match status" value="1"/>
</dbReference>
<name>A0A1F5PIT5_9BACT</name>
<dbReference type="HAMAP" id="MF_01398">
    <property type="entry name" value="ATP_synth_b_bprime"/>
    <property type="match status" value="1"/>
</dbReference>
<reference evidence="15 16" key="1">
    <citation type="journal article" date="2016" name="Nat. Commun.">
        <title>Thousands of microbial genomes shed light on interconnected biogeochemical processes in an aquifer system.</title>
        <authorList>
            <person name="Anantharaman K."/>
            <person name="Brown C.T."/>
            <person name="Hug L.A."/>
            <person name="Sharon I."/>
            <person name="Castelle C.J."/>
            <person name="Probst A.J."/>
            <person name="Thomas B.C."/>
            <person name="Singh A."/>
            <person name="Wilkins M.J."/>
            <person name="Karaoz U."/>
            <person name="Brodie E.L."/>
            <person name="Williams K.H."/>
            <person name="Hubbard S.S."/>
            <person name="Banfield J.F."/>
        </authorList>
    </citation>
    <scope>NUCLEOTIDE SEQUENCE [LARGE SCALE GENOMIC DNA]</scope>
</reference>
<comment type="subunit">
    <text evidence="13">F-type ATPases have 2 components, F(1) - the catalytic core - and F(0) - the membrane proton channel. F(1) has five subunits: alpha(3), beta(3), gamma(1), delta(1), epsilon(1). F(0) has three main subunits: a(1), b(2) and c(10-14). The alpha and beta chains form an alternating ring which encloses part of the gamma chain. F(1) is attached to F(0) by a central stalk formed by the gamma and epsilon chains, while a peripheral stalk is formed by the delta and b chains.</text>
</comment>
<evidence type="ECO:0000256" key="12">
    <source>
        <dbReference type="ARBA" id="ARBA00037847"/>
    </source>
</evidence>
<dbReference type="GO" id="GO:0045259">
    <property type="term" value="C:proton-transporting ATP synthase complex"/>
    <property type="evidence" value="ECO:0007669"/>
    <property type="project" value="UniProtKB-KW"/>
</dbReference>
<keyword evidence="7 13" id="KW-1133">Transmembrane helix</keyword>
<comment type="function">
    <text evidence="11 13">F(1)F(0) ATP synthase produces ATP from ADP in the presence of a proton or sodium gradient. F-type ATPases consist of two structural domains, F(1) containing the extramembraneous catalytic core and F(0) containing the membrane proton channel, linked together by a central stalk and a peripheral stalk. During catalysis, ATP synthesis in the catalytic domain of F(1) is coupled via a rotary mechanism of the central stalk subunits to proton translocation.</text>
</comment>
<evidence type="ECO:0000256" key="7">
    <source>
        <dbReference type="ARBA" id="ARBA00022989"/>
    </source>
</evidence>
<sequence>MLHNFFIAAAAEAVAPKQNAIELLGLNWKLFVAQLINFGIIVLVLWKWVFTPLTSAMQARTAKIEKSLHDAEDLKKKIAVFDAWKLEQDAKARVEYEHVVQQAQAAATEAKSEILEQAKLQSEKLVTDAEKRIGQERQAMVREAREELASVVIAVAEKVLKEKIDRPKDRELIEASLQSVHKR</sequence>
<evidence type="ECO:0000256" key="2">
    <source>
        <dbReference type="ARBA" id="ARBA00022448"/>
    </source>
</evidence>
<dbReference type="PANTHER" id="PTHR33445:SF1">
    <property type="entry name" value="ATP SYNTHASE SUBUNIT B"/>
    <property type="match status" value="1"/>
</dbReference>
<keyword evidence="3 13" id="KW-1003">Cell membrane</keyword>
<comment type="caution">
    <text evidence="15">The sequence shown here is derived from an EMBL/GenBank/DDBJ whole genome shotgun (WGS) entry which is preliminary data.</text>
</comment>
<protein>
    <recommendedName>
        <fullName evidence="13">ATP synthase subunit b</fullName>
    </recommendedName>
    <alternativeName>
        <fullName evidence="13">ATP synthase F(0) sector subunit b</fullName>
    </alternativeName>
    <alternativeName>
        <fullName evidence="13">ATPase subunit I</fullName>
    </alternativeName>
    <alternativeName>
        <fullName evidence="13">F-type ATPase subunit b</fullName>
        <shortName evidence="13">F-ATPase subunit b</shortName>
    </alternativeName>
</protein>
<dbReference type="GO" id="GO:0046933">
    <property type="term" value="F:proton-transporting ATP synthase activity, rotational mechanism"/>
    <property type="evidence" value="ECO:0007669"/>
    <property type="project" value="UniProtKB-UniRule"/>
</dbReference>
<evidence type="ECO:0000256" key="3">
    <source>
        <dbReference type="ARBA" id="ARBA00022475"/>
    </source>
</evidence>
<comment type="similarity">
    <text evidence="1 13 14">Belongs to the ATPase B chain family.</text>
</comment>
<keyword evidence="2 13" id="KW-0813">Transport</keyword>
<proteinExistence type="inferred from homology"/>
<keyword evidence="4 13" id="KW-0138">CF(0)</keyword>
<feature type="transmembrane region" description="Helical" evidence="13">
    <location>
        <begin position="30"/>
        <end position="50"/>
    </location>
</feature>
<keyword evidence="10 13" id="KW-0066">ATP synthesis</keyword>
<dbReference type="CDD" id="cd06503">
    <property type="entry name" value="ATP-synt_Fo_b"/>
    <property type="match status" value="1"/>
</dbReference>
<accession>A0A1F5PIT5</accession>
<evidence type="ECO:0000256" key="8">
    <source>
        <dbReference type="ARBA" id="ARBA00023065"/>
    </source>
</evidence>
<dbReference type="InterPro" id="IPR005864">
    <property type="entry name" value="ATP_synth_F0_bsu_bac"/>
</dbReference>
<keyword evidence="6 13" id="KW-0375">Hydrogen ion transport</keyword>
<dbReference type="GO" id="GO:0012505">
    <property type="term" value="C:endomembrane system"/>
    <property type="evidence" value="ECO:0007669"/>
    <property type="project" value="UniProtKB-SubCell"/>
</dbReference>
<dbReference type="AlphaFoldDB" id="A0A1F5PIT5"/>
<gene>
    <name evidence="13" type="primary">atpF</name>
    <name evidence="15" type="ORF">A2722_03410</name>
</gene>
<dbReference type="GO" id="GO:0005886">
    <property type="term" value="C:plasma membrane"/>
    <property type="evidence" value="ECO:0007669"/>
    <property type="project" value="UniProtKB-SubCell"/>
</dbReference>
<comment type="function">
    <text evidence="13">Component of the F(0) channel, it forms part of the peripheral stalk, linking F(1) to F(0).</text>
</comment>
<evidence type="ECO:0000256" key="6">
    <source>
        <dbReference type="ARBA" id="ARBA00022781"/>
    </source>
</evidence>
<evidence type="ECO:0000313" key="16">
    <source>
        <dbReference type="Proteomes" id="UP000178377"/>
    </source>
</evidence>
<evidence type="ECO:0000256" key="4">
    <source>
        <dbReference type="ARBA" id="ARBA00022547"/>
    </source>
</evidence>
<dbReference type="STRING" id="1817828.A2722_03410"/>
<evidence type="ECO:0000256" key="5">
    <source>
        <dbReference type="ARBA" id="ARBA00022692"/>
    </source>
</evidence>
<dbReference type="Proteomes" id="UP000178377">
    <property type="component" value="Unassembled WGS sequence"/>
</dbReference>
<evidence type="ECO:0000256" key="11">
    <source>
        <dbReference type="ARBA" id="ARBA00025198"/>
    </source>
</evidence>
<evidence type="ECO:0000313" key="15">
    <source>
        <dbReference type="EMBL" id="OGE89714.1"/>
    </source>
</evidence>
<dbReference type="InterPro" id="IPR050059">
    <property type="entry name" value="ATP_synthase_B_chain"/>
</dbReference>